<evidence type="ECO:0000313" key="1">
    <source>
        <dbReference type="EMBL" id="TKR96451.1"/>
    </source>
</evidence>
<name>A0A4U5PJ58_STECR</name>
<dbReference type="EMBL" id="AZBU02000002">
    <property type="protein sequence ID" value="TKR96451.1"/>
    <property type="molecule type" value="Genomic_DNA"/>
</dbReference>
<keyword evidence="2" id="KW-1185">Reference proteome</keyword>
<organism evidence="1 2">
    <name type="scientific">Steinernema carpocapsae</name>
    <name type="common">Entomopathogenic nematode</name>
    <dbReference type="NCBI Taxonomy" id="34508"/>
    <lineage>
        <taxon>Eukaryota</taxon>
        <taxon>Metazoa</taxon>
        <taxon>Ecdysozoa</taxon>
        <taxon>Nematoda</taxon>
        <taxon>Chromadorea</taxon>
        <taxon>Rhabditida</taxon>
        <taxon>Tylenchina</taxon>
        <taxon>Panagrolaimomorpha</taxon>
        <taxon>Strongyloidoidea</taxon>
        <taxon>Steinernematidae</taxon>
        <taxon>Steinernema</taxon>
    </lineage>
</organism>
<evidence type="ECO:0000313" key="2">
    <source>
        <dbReference type="Proteomes" id="UP000298663"/>
    </source>
</evidence>
<dbReference type="Proteomes" id="UP000298663">
    <property type="component" value="Unassembled WGS sequence"/>
</dbReference>
<comment type="caution">
    <text evidence="1">The sequence shown here is derived from an EMBL/GenBank/DDBJ whole genome shotgun (WGS) entry which is preliminary data.</text>
</comment>
<gene>
    <name evidence="1" type="ORF">L596_010466</name>
</gene>
<reference evidence="1 2" key="1">
    <citation type="journal article" date="2015" name="Genome Biol.">
        <title>Comparative genomics of Steinernema reveals deeply conserved gene regulatory networks.</title>
        <authorList>
            <person name="Dillman A.R."/>
            <person name="Macchietto M."/>
            <person name="Porter C.F."/>
            <person name="Rogers A."/>
            <person name="Williams B."/>
            <person name="Antoshechkin I."/>
            <person name="Lee M.M."/>
            <person name="Goodwin Z."/>
            <person name="Lu X."/>
            <person name="Lewis E.E."/>
            <person name="Goodrich-Blair H."/>
            <person name="Stock S.P."/>
            <person name="Adams B.J."/>
            <person name="Sternberg P.W."/>
            <person name="Mortazavi A."/>
        </authorList>
    </citation>
    <scope>NUCLEOTIDE SEQUENCE [LARGE SCALE GENOMIC DNA]</scope>
    <source>
        <strain evidence="1 2">ALL</strain>
    </source>
</reference>
<protein>
    <recommendedName>
        <fullName evidence="3">F-box associated domain-containing protein</fullName>
    </recommendedName>
</protein>
<dbReference type="AlphaFoldDB" id="A0A4U5PJ58"/>
<proteinExistence type="predicted"/>
<reference evidence="1 2" key="2">
    <citation type="journal article" date="2019" name="G3 (Bethesda)">
        <title>Hybrid Assembly of the Genome of the Entomopathogenic Nematode Steinernema carpocapsae Identifies the X-Chromosome.</title>
        <authorList>
            <person name="Serra L."/>
            <person name="Macchietto M."/>
            <person name="Macias-Munoz A."/>
            <person name="McGill C.J."/>
            <person name="Rodriguez I.M."/>
            <person name="Rodriguez B."/>
            <person name="Murad R."/>
            <person name="Mortazavi A."/>
        </authorList>
    </citation>
    <scope>NUCLEOTIDE SEQUENCE [LARGE SCALE GENOMIC DNA]</scope>
    <source>
        <strain evidence="1 2">ALL</strain>
    </source>
</reference>
<evidence type="ECO:0008006" key="3">
    <source>
        <dbReference type="Google" id="ProtNLM"/>
    </source>
</evidence>
<sequence>MFVYMNLDIYANGYNYGIQDFLLKHIKGPWLRDLRLQNVWNMNIDKELLDFCTSPRFVHFADFRFRPMTVKIAAKVALHWQTSPIYSHLPYARTRPLFLHISRPYEITLS</sequence>
<accession>A0A4U5PJ58</accession>